<evidence type="ECO:0000256" key="1">
    <source>
        <dbReference type="SAM" id="MobiDB-lite"/>
    </source>
</evidence>
<protein>
    <submittedName>
        <fullName evidence="2">Protein-lysine methyltransferase</fullName>
    </submittedName>
</protein>
<dbReference type="Proteomes" id="UP000241394">
    <property type="component" value="Chromosome LG1"/>
</dbReference>
<keyword evidence="2" id="KW-0489">Methyltransferase</keyword>
<reference evidence="2 3" key="1">
    <citation type="submission" date="2017-07" db="EMBL/GenBank/DDBJ databases">
        <title>An improved, manually edited Actinidia chinensis var. chinensis (kiwifruit) genome highlights the challenges associated with draft genomes and gene prediction in plants.</title>
        <authorList>
            <person name="Pilkington S."/>
            <person name="Crowhurst R."/>
            <person name="Hilario E."/>
            <person name="Nardozza S."/>
            <person name="Fraser L."/>
            <person name="Peng Y."/>
            <person name="Gunaseelan K."/>
            <person name="Simpson R."/>
            <person name="Tahir J."/>
            <person name="Deroles S."/>
            <person name="Templeton K."/>
            <person name="Luo Z."/>
            <person name="Davy M."/>
            <person name="Cheng C."/>
            <person name="Mcneilage M."/>
            <person name="Scaglione D."/>
            <person name="Liu Y."/>
            <person name="Zhang Q."/>
            <person name="Datson P."/>
            <person name="De Silva N."/>
            <person name="Gardiner S."/>
            <person name="Bassett H."/>
            <person name="Chagne D."/>
            <person name="Mccallum J."/>
            <person name="Dzierzon H."/>
            <person name="Deng C."/>
            <person name="Wang Y.-Y."/>
            <person name="Barron N."/>
            <person name="Manako K."/>
            <person name="Bowen J."/>
            <person name="Foster T."/>
            <person name="Erridge Z."/>
            <person name="Tiffin H."/>
            <person name="Waite C."/>
            <person name="Davies K."/>
            <person name="Grierson E."/>
            <person name="Laing W."/>
            <person name="Kirk R."/>
            <person name="Chen X."/>
            <person name="Wood M."/>
            <person name="Montefiori M."/>
            <person name="Brummell D."/>
            <person name="Schwinn K."/>
            <person name="Catanach A."/>
            <person name="Fullerton C."/>
            <person name="Li D."/>
            <person name="Meiyalaghan S."/>
            <person name="Nieuwenhuizen N."/>
            <person name="Read N."/>
            <person name="Prakash R."/>
            <person name="Hunter D."/>
            <person name="Zhang H."/>
            <person name="Mckenzie M."/>
            <person name="Knabel M."/>
            <person name="Harris A."/>
            <person name="Allan A."/>
            <person name="Chen A."/>
            <person name="Janssen B."/>
            <person name="Plunkett B."/>
            <person name="Dwamena C."/>
            <person name="Voogd C."/>
            <person name="Leif D."/>
            <person name="Lafferty D."/>
            <person name="Souleyre E."/>
            <person name="Varkonyi-Gasic E."/>
            <person name="Gambi F."/>
            <person name="Hanley J."/>
            <person name="Yao J.-L."/>
            <person name="Cheung J."/>
            <person name="David K."/>
            <person name="Warren B."/>
            <person name="Marsh K."/>
            <person name="Snowden K."/>
            <person name="Lin-Wang K."/>
            <person name="Brian L."/>
            <person name="Martinez-Sanchez M."/>
            <person name="Wang M."/>
            <person name="Ileperuma N."/>
            <person name="Macnee N."/>
            <person name="Campin R."/>
            <person name="Mcatee P."/>
            <person name="Drummond R."/>
            <person name="Espley R."/>
            <person name="Ireland H."/>
            <person name="Wu R."/>
            <person name="Atkinson R."/>
            <person name="Karunairetnam S."/>
            <person name="Bulley S."/>
            <person name="Chunkath S."/>
            <person name="Hanley Z."/>
            <person name="Storey R."/>
            <person name="Thrimawithana A."/>
            <person name="Thomson S."/>
            <person name="David C."/>
            <person name="Testolin R."/>
        </authorList>
    </citation>
    <scope>NUCLEOTIDE SEQUENCE [LARGE SCALE GENOMIC DNA]</scope>
    <source>
        <strain evidence="3">cv. Red5</strain>
        <tissue evidence="2">Young leaf</tissue>
    </source>
</reference>
<reference evidence="3" key="2">
    <citation type="journal article" date="2018" name="BMC Genomics">
        <title>A manually annotated Actinidia chinensis var. chinensis (kiwifruit) genome highlights the challenges associated with draft genomes and gene prediction in plants.</title>
        <authorList>
            <person name="Pilkington S.M."/>
            <person name="Crowhurst R."/>
            <person name="Hilario E."/>
            <person name="Nardozza S."/>
            <person name="Fraser L."/>
            <person name="Peng Y."/>
            <person name="Gunaseelan K."/>
            <person name="Simpson R."/>
            <person name="Tahir J."/>
            <person name="Deroles S.C."/>
            <person name="Templeton K."/>
            <person name="Luo Z."/>
            <person name="Davy M."/>
            <person name="Cheng C."/>
            <person name="McNeilage M."/>
            <person name="Scaglione D."/>
            <person name="Liu Y."/>
            <person name="Zhang Q."/>
            <person name="Datson P."/>
            <person name="De Silva N."/>
            <person name="Gardiner S.E."/>
            <person name="Bassett H."/>
            <person name="Chagne D."/>
            <person name="McCallum J."/>
            <person name="Dzierzon H."/>
            <person name="Deng C."/>
            <person name="Wang Y.Y."/>
            <person name="Barron L."/>
            <person name="Manako K."/>
            <person name="Bowen J."/>
            <person name="Foster T.M."/>
            <person name="Erridge Z.A."/>
            <person name="Tiffin H."/>
            <person name="Waite C.N."/>
            <person name="Davies K.M."/>
            <person name="Grierson E.P."/>
            <person name="Laing W.A."/>
            <person name="Kirk R."/>
            <person name="Chen X."/>
            <person name="Wood M."/>
            <person name="Montefiori M."/>
            <person name="Brummell D.A."/>
            <person name="Schwinn K.E."/>
            <person name="Catanach A."/>
            <person name="Fullerton C."/>
            <person name="Li D."/>
            <person name="Meiyalaghan S."/>
            <person name="Nieuwenhuizen N."/>
            <person name="Read N."/>
            <person name="Prakash R."/>
            <person name="Hunter D."/>
            <person name="Zhang H."/>
            <person name="McKenzie M."/>
            <person name="Knabel M."/>
            <person name="Harris A."/>
            <person name="Allan A.C."/>
            <person name="Gleave A."/>
            <person name="Chen A."/>
            <person name="Janssen B.J."/>
            <person name="Plunkett B."/>
            <person name="Ampomah-Dwamena C."/>
            <person name="Voogd C."/>
            <person name="Leif D."/>
            <person name="Lafferty D."/>
            <person name="Souleyre E.J.F."/>
            <person name="Varkonyi-Gasic E."/>
            <person name="Gambi F."/>
            <person name="Hanley J."/>
            <person name="Yao J.L."/>
            <person name="Cheung J."/>
            <person name="David K.M."/>
            <person name="Warren B."/>
            <person name="Marsh K."/>
            <person name="Snowden K.C."/>
            <person name="Lin-Wang K."/>
            <person name="Brian L."/>
            <person name="Martinez-Sanchez M."/>
            <person name="Wang M."/>
            <person name="Ileperuma N."/>
            <person name="Macnee N."/>
            <person name="Campin R."/>
            <person name="McAtee P."/>
            <person name="Drummond R.S.M."/>
            <person name="Espley R.V."/>
            <person name="Ireland H.S."/>
            <person name="Wu R."/>
            <person name="Atkinson R.G."/>
            <person name="Karunairetnam S."/>
            <person name="Bulley S."/>
            <person name="Chunkath S."/>
            <person name="Hanley Z."/>
            <person name="Storey R."/>
            <person name="Thrimawithana A.H."/>
            <person name="Thomson S."/>
            <person name="David C."/>
            <person name="Testolin R."/>
            <person name="Huang H."/>
            <person name="Hellens R.P."/>
            <person name="Schaffer R.J."/>
        </authorList>
    </citation>
    <scope>NUCLEOTIDE SEQUENCE [LARGE SCALE GENOMIC DNA]</scope>
    <source>
        <strain evidence="3">cv. Red5</strain>
    </source>
</reference>
<sequence length="171" mass="18525">MRHQKHHLLLSAQQQEPQRPNQRIVEVIVIHYVRSQYQIVISPNRFEVVDFPPTERRHVDYPAVLGHSFGVGFGVELEVWDHVREIGHGDVGTEGCGGGDADEAGSGSELQDAEAATGWKGGESGSEGASGRVRAVVVEEGDEGGSCGPELEGEALGAELPDLHRRLDRSE</sequence>
<feature type="compositionally biased region" description="Low complexity" evidence="1">
    <location>
        <begin position="148"/>
        <end position="160"/>
    </location>
</feature>
<dbReference type="EMBL" id="NKQK01000001">
    <property type="protein sequence ID" value="PSS36476.1"/>
    <property type="molecule type" value="Genomic_DNA"/>
</dbReference>
<keyword evidence="2" id="KW-0808">Transferase</keyword>
<accession>A0A2R6S2G9</accession>
<organism evidence="2 3">
    <name type="scientific">Actinidia chinensis var. chinensis</name>
    <name type="common">Chinese soft-hair kiwi</name>
    <dbReference type="NCBI Taxonomy" id="1590841"/>
    <lineage>
        <taxon>Eukaryota</taxon>
        <taxon>Viridiplantae</taxon>
        <taxon>Streptophyta</taxon>
        <taxon>Embryophyta</taxon>
        <taxon>Tracheophyta</taxon>
        <taxon>Spermatophyta</taxon>
        <taxon>Magnoliopsida</taxon>
        <taxon>eudicotyledons</taxon>
        <taxon>Gunneridae</taxon>
        <taxon>Pentapetalae</taxon>
        <taxon>asterids</taxon>
        <taxon>Ericales</taxon>
        <taxon>Actinidiaceae</taxon>
        <taxon>Actinidia</taxon>
    </lineage>
</organism>
<feature type="region of interest" description="Disordered" evidence="1">
    <location>
        <begin position="91"/>
        <end position="171"/>
    </location>
</feature>
<keyword evidence="3" id="KW-1185">Reference proteome</keyword>
<evidence type="ECO:0000313" key="3">
    <source>
        <dbReference type="Proteomes" id="UP000241394"/>
    </source>
</evidence>
<dbReference type="Gramene" id="PSS36476">
    <property type="protein sequence ID" value="PSS36476"/>
    <property type="gene ID" value="CEY00_Acc00991"/>
</dbReference>
<feature type="non-terminal residue" evidence="2">
    <location>
        <position position="171"/>
    </location>
</feature>
<name>A0A2R6S2G9_ACTCC</name>
<evidence type="ECO:0000313" key="2">
    <source>
        <dbReference type="EMBL" id="PSS36476.1"/>
    </source>
</evidence>
<proteinExistence type="predicted"/>
<dbReference type="InParanoid" id="A0A2R6S2G9"/>
<feature type="compositionally biased region" description="Basic and acidic residues" evidence="1">
    <location>
        <begin position="161"/>
        <end position="171"/>
    </location>
</feature>
<dbReference type="GO" id="GO:0032259">
    <property type="term" value="P:methylation"/>
    <property type="evidence" value="ECO:0007669"/>
    <property type="project" value="UniProtKB-KW"/>
</dbReference>
<comment type="caution">
    <text evidence="2">The sequence shown here is derived from an EMBL/GenBank/DDBJ whole genome shotgun (WGS) entry which is preliminary data.</text>
</comment>
<dbReference type="OMA" id="EVIVIHY"/>
<gene>
    <name evidence="2" type="ORF">CEY00_Acc00991</name>
</gene>
<dbReference type="GO" id="GO:0008168">
    <property type="term" value="F:methyltransferase activity"/>
    <property type="evidence" value="ECO:0007669"/>
    <property type="project" value="UniProtKB-KW"/>
</dbReference>
<dbReference type="AlphaFoldDB" id="A0A2R6S2G9"/>